<dbReference type="AlphaFoldDB" id="A0A382TYY8"/>
<protein>
    <submittedName>
        <fullName evidence="1">Uncharacterized protein</fullName>
    </submittedName>
</protein>
<dbReference type="SUPFAM" id="SSF52540">
    <property type="entry name" value="P-loop containing nucleoside triphosphate hydrolases"/>
    <property type="match status" value="1"/>
</dbReference>
<sequence length="145" mass="15742">MNEFLKNIVKEIDNEYASLAADGVEAGDVDSYIDTGSYIFNALLSGSIHGGLPSNKITALAGESATGKTFFAMGIVKTFLDSNPDAGVIYFESESAITKELIISRGIDADRMVIFPVSTVQEFRHSVLRILDSYLAQNEADRKPL</sequence>
<reference evidence="1" key="1">
    <citation type="submission" date="2018-05" db="EMBL/GenBank/DDBJ databases">
        <authorList>
            <person name="Lanie J.A."/>
            <person name="Ng W.-L."/>
            <person name="Kazmierczak K.M."/>
            <person name="Andrzejewski T.M."/>
            <person name="Davidsen T.M."/>
            <person name="Wayne K.J."/>
            <person name="Tettelin H."/>
            <person name="Glass J.I."/>
            <person name="Rusch D."/>
            <person name="Podicherti R."/>
            <person name="Tsui H.-C.T."/>
            <person name="Winkler M.E."/>
        </authorList>
    </citation>
    <scope>NUCLEOTIDE SEQUENCE</scope>
</reference>
<dbReference type="EMBL" id="UINC01140245">
    <property type="protein sequence ID" value="SVD27276.1"/>
    <property type="molecule type" value="Genomic_DNA"/>
</dbReference>
<evidence type="ECO:0000313" key="1">
    <source>
        <dbReference type="EMBL" id="SVD27276.1"/>
    </source>
</evidence>
<accession>A0A382TYY8</accession>
<organism evidence="1">
    <name type="scientific">marine metagenome</name>
    <dbReference type="NCBI Taxonomy" id="408172"/>
    <lineage>
        <taxon>unclassified sequences</taxon>
        <taxon>metagenomes</taxon>
        <taxon>ecological metagenomes</taxon>
    </lineage>
</organism>
<feature type="non-terminal residue" evidence="1">
    <location>
        <position position="145"/>
    </location>
</feature>
<dbReference type="Gene3D" id="3.40.50.300">
    <property type="entry name" value="P-loop containing nucleotide triphosphate hydrolases"/>
    <property type="match status" value="1"/>
</dbReference>
<gene>
    <name evidence="1" type="ORF">METZ01_LOCUS380130</name>
</gene>
<proteinExistence type="predicted"/>
<name>A0A382TYY8_9ZZZZ</name>
<dbReference type="InterPro" id="IPR027417">
    <property type="entry name" value="P-loop_NTPase"/>
</dbReference>